<accession>A0A9P8AP21</accession>
<evidence type="ECO:0000313" key="3">
    <source>
        <dbReference type="Proteomes" id="UP000812287"/>
    </source>
</evidence>
<dbReference type="GeneID" id="66100104"/>
<dbReference type="RefSeq" id="XP_043034927.1">
    <property type="nucleotide sequence ID" value="XM_043177817.1"/>
</dbReference>
<evidence type="ECO:0000313" key="2">
    <source>
        <dbReference type="EMBL" id="KAG7441427.1"/>
    </source>
</evidence>
<proteinExistence type="predicted"/>
<dbReference type="AlphaFoldDB" id="A0A9P8AP21"/>
<keyword evidence="3" id="KW-1185">Reference proteome</keyword>
<dbReference type="EMBL" id="MU250560">
    <property type="protein sequence ID" value="KAG7441427.1"/>
    <property type="molecule type" value="Genomic_DNA"/>
</dbReference>
<evidence type="ECO:0000256" key="1">
    <source>
        <dbReference type="SAM" id="MobiDB-lite"/>
    </source>
</evidence>
<organism evidence="2 3">
    <name type="scientific">Guyanagaster necrorhizus</name>
    <dbReference type="NCBI Taxonomy" id="856835"/>
    <lineage>
        <taxon>Eukaryota</taxon>
        <taxon>Fungi</taxon>
        <taxon>Dikarya</taxon>
        <taxon>Basidiomycota</taxon>
        <taxon>Agaricomycotina</taxon>
        <taxon>Agaricomycetes</taxon>
        <taxon>Agaricomycetidae</taxon>
        <taxon>Agaricales</taxon>
        <taxon>Marasmiineae</taxon>
        <taxon>Physalacriaceae</taxon>
        <taxon>Guyanagaster</taxon>
    </lineage>
</organism>
<protein>
    <submittedName>
        <fullName evidence="2">Uncharacterized protein</fullName>
    </submittedName>
</protein>
<reference evidence="2" key="1">
    <citation type="submission" date="2020-11" db="EMBL/GenBank/DDBJ databases">
        <title>Adaptations for nitrogen fixation in a non-lichenized fungal sporocarp promotes dispersal by wood-feeding termites.</title>
        <authorList>
            <consortium name="DOE Joint Genome Institute"/>
            <person name="Koch R.A."/>
            <person name="Yoon G."/>
            <person name="Arayal U."/>
            <person name="Lail K."/>
            <person name="Amirebrahimi M."/>
            <person name="Labutti K."/>
            <person name="Lipzen A."/>
            <person name="Riley R."/>
            <person name="Barry K."/>
            <person name="Henrissat B."/>
            <person name="Grigoriev I.V."/>
            <person name="Herr J.R."/>
            <person name="Aime M.C."/>
        </authorList>
    </citation>
    <scope>NUCLEOTIDE SEQUENCE</scope>
    <source>
        <strain evidence="2">MCA 3950</strain>
    </source>
</reference>
<feature type="region of interest" description="Disordered" evidence="1">
    <location>
        <begin position="1"/>
        <end position="50"/>
    </location>
</feature>
<comment type="caution">
    <text evidence="2">The sequence shown here is derived from an EMBL/GenBank/DDBJ whole genome shotgun (WGS) entry which is preliminary data.</text>
</comment>
<gene>
    <name evidence="2" type="ORF">BT62DRAFT_1011682</name>
</gene>
<dbReference type="Proteomes" id="UP000812287">
    <property type="component" value="Unassembled WGS sequence"/>
</dbReference>
<name>A0A9P8AP21_9AGAR</name>
<sequence length="92" mass="10654">MTIPSPIRVTRGGTGRSSKRIFSDILKGGPKEPYSRTLPKRKKKPSVGEKRMRQYLMPALSRNQKRWADYPFALTHIDIEHQVTLIDWDNTC</sequence>